<keyword evidence="1" id="KW-0732">Signal</keyword>
<dbReference type="PANTHER" id="PTHR48098">
    <property type="entry name" value="ENTEROCHELIN ESTERASE-RELATED"/>
    <property type="match status" value="1"/>
</dbReference>
<dbReference type="EMBL" id="JABELV010000223">
    <property type="protein sequence ID" value="KAG7527857.1"/>
    <property type="molecule type" value="Genomic_DNA"/>
</dbReference>
<accession>A0A8K0JEM9</accession>
<protein>
    <submittedName>
        <fullName evidence="2">Uncharacterized protein</fullName>
    </submittedName>
</protein>
<dbReference type="AlphaFoldDB" id="A0A8K0JEM9"/>
<keyword evidence="3" id="KW-1185">Reference proteome</keyword>
<dbReference type="Pfam" id="PF00756">
    <property type="entry name" value="Esterase"/>
    <property type="match status" value="1"/>
</dbReference>
<dbReference type="InterPro" id="IPR000801">
    <property type="entry name" value="Esterase-like"/>
</dbReference>
<evidence type="ECO:0000313" key="2">
    <source>
        <dbReference type="EMBL" id="KAG7527857.1"/>
    </source>
</evidence>
<organism evidence="2 3">
    <name type="scientific">Filobasidium floriforme</name>
    <dbReference type="NCBI Taxonomy" id="5210"/>
    <lineage>
        <taxon>Eukaryota</taxon>
        <taxon>Fungi</taxon>
        <taxon>Dikarya</taxon>
        <taxon>Basidiomycota</taxon>
        <taxon>Agaricomycotina</taxon>
        <taxon>Tremellomycetes</taxon>
        <taxon>Filobasidiales</taxon>
        <taxon>Filobasidiaceae</taxon>
        <taxon>Filobasidium</taxon>
    </lineage>
</organism>
<feature type="signal peptide" evidence="1">
    <location>
        <begin position="1"/>
        <end position="18"/>
    </location>
</feature>
<evidence type="ECO:0000256" key="1">
    <source>
        <dbReference type="SAM" id="SignalP"/>
    </source>
</evidence>
<comment type="caution">
    <text evidence="2">The sequence shown here is derived from an EMBL/GenBank/DDBJ whole genome shotgun (WGS) entry which is preliminary data.</text>
</comment>
<evidence type="ECO:0000313" key="3">
    <source>
        <dbReference type="Proteomes" id="UP000812966"/>
    </source>
</evidence>
<name>A0A8K0JEM9_9TREE</name>
<sequence>MLLLPIIASLGSAVAVSAWTTVRKTDQGPTGYVVDFRYDPLPTDPVATKVYLNGLLQISDHLHSSQSQYDNFTPDQFTADKFMVFPPITYEMDYDAVTKTWIKSVPMQSGASNYNFYVDCDPSVDPLTFRPVNNCTAPGVLDRHNPPITPAYGDQLTSTIVVPFDGRFQIRDYDYVLPLSDDSKRGNISFFNYPSPGSTVPSPDIHTAGIYLPSGYGQNSSRKYPVLYLSHGGGGGAGDWFSQGRAHDILDNLIAAGDLEPTIVVTPTFYGFNFTIPGTASNETGELGFDTVGLNRFYDLVRRSYLDYLIPYVEANWQADTTPDKRAFGGLSLGGGLTLNMLFNATEDFGHFAVMSNIPSPLPTDPIWNKTALREVGILSAGGFYDIAFENVRNFQTRLALNNLFTLTNWVFESHHDWRLWSNTLYVWGKSGLWGKVPYDMYS</sequence>
<proteinExistence type="predicted"/>
<dbReference type="InterPro" id="IPR029058">
    <property type="entry name" value="AB_hydrolase_fold"/>
</dbReference>
<feature type="chain" id="PRO_5035463093" evidence="1">
    <location>
        <begin position="19"/>
        <end position="443"/>
    </location>
</feature>
<reference evidence="2" key="1">
    <citation type="submission" date="2020-04" db="EMBL/GenBank/DDBJ databases">
        <title>Analysis of mating type loci in Filobasidium floriforme.</title>
        <authorList>
            <person name="Nowrousian M."/>
        </authorList>
    </citation>
    <scope>NUCLEOTIDE SEQUENCE</scope>
    <source>
        <strain evidence="2">CBS 6242</strain>
    </source>
</reference>
<dbReference type="Gene3D" id="3.40.50.1820">
    <property type="entry name" value="alpha/beta hydrolase"/>
    <property type="match status" value="1"/>
</dbReference>
<dbReference type="SUPFAM" id="SSF53474">
    <property type="entry name" value="alpha/beta-Hydrolases"/>
    <property type="match status" value="1"/>
</dbReference>
<gene>
    <name evidence="2" type="ORF">FFLO_06547</name>
</gene>
<dbReference type="Proteomes" id="UP000812966">
    <property type="component" value="Unassembled WGS sequence"/>
</dbReference>
<dbReference type="InterPro" id="IPR050583">
    <property type="entry name" value="Mycobacterial_A85_antigen"/>
</dbReference>